<dbReference type="Pfam" id="PF22607">
    <property type="entry name" value="FAD_binding-like"/>
    <property type="match status" value="1"/>
</dbReference>
<proteinExistence type="predicted"/>
<evidence type="ECO:0000313" key="2">
    <source>
        <dbReference type="EMBL" id="KAL2847825.1"/>
    </source>
</evidence>
<dbReference type="InterPro" id="IPR054707">
    <property type="entry name" value="DhpH_subs-bd"/>
</dbReference>
<protein>
    <submittedName>
        <fullName evidence="2">FAD/NAD(P)-binding domain-containing protein</fullName>
    </submittedName>
</protein>
<dbReference type="Gene3D" id="3.30.9.60">
    <property type="match status" value="1"/>
</dbReference>
<organism evidence="2 3">
    <name type="scientific">Aspergillus pseudoustus</name>
    <dbReference type="NCBI Taxonomy" id="1810923"/>
    <lineage>
        <taxon>Eukaryota</taxon>
        <taxon>Fungi</taxon>
        <taxon>Dikarya</taxon>
        <taxon>Ascomycota</taxon>
        <taxon>Pezizomycotina</taxon>
        <taxon>Eurotiomycetes</taxon>
        <taxon>Eurotiomycetidae</taxon>
        <taxon>Eurotiales</taxon>
        <taxon>Aspergillaceae</taxon>
        <taxon>Aspergillus</taxon>
        <taxon>Aspergillus subgen. Nidulantes</taxon>
    </lineage>
</organism>
<dbReference type="PRINTS" id="PR00420">
    <property type="entry name" value="RNGMNOXGNASE"/>
</dbReference>
<evidence type="ECO:0000259" key="1">
    <source>
        <dbReference type="Pfam" id="PF22607"/>
    </source>
</evidence>
<feature type="domain" description="2,6-dihydroxypyridine 3-monooxygenase substrate binding" evidence="1">
    <location>
        <begin position="204"/>
        <end position="333"/>
    </location>
</feature>
<sequence>MTKTPPPKNPLDIIIVGGSLTALMHGITLHRLGHNVHILEQSPTAAPTSHMAGIVLSPHVIAFLDRFDRVVDTALGFPCAPPKAHGYPYPSPHAGRLITSWGALYFRLRANFGGLSSAYIPQPPDVVCLEGEDVKSARCRAIYEHEKRVIDVNQSGNSKVSVVVQDLPLRQTRTLLADLVIGADGAHSIVRKSFAGEAAVSRRYAGYVVWRGVVLESAVSEETRDAIRGTTMHPFSSPEVGQAVLYTVPGPTGSLTPGTRNINFVWYFKTPASSLPKLMTDKDGHGHRTTVPEGLVNPAIWSSQVRLGTTLLPRAHAEILSKIRSPFIHAITDSVLPACTQASFLDGRVLLVGDALACLRPHIGYSTSVAALEAGLVEELVKGEIGVDEWGRRVTALAYLHWCRGIWYGHSYLRPGSRWEVMASAVRYWVVLVLYWMWEVSGWW</sequence>
<dbReference type="SUPFAM" id="SSF54373">
    <property type="entry name" value="FAD-linked reductases, C-terminal domain"/>
    <property type="match status" value="1"/>
</dbReference>
<dbReference type="InterPro" id="IPR053212">
    <property type="entry name" value="DHP_3-monooxygenase"/>
</dbReference>
<name>A0ABR4K688_9EURO</name>
<keyword evidence="3" id="KW-1185">Reference proteome</keyword>
<dbReference type="SUPFAM" id="SSF51905">
    <property type="entry name" value="FAD/NAD(P)-binding domain"/>
    <property type="match status" value="1"/>
</dbReference>
<accession>A0ABR4K688</accession>
<comment type="caution">
    <text evidence="2">The sequence shown here is derived from an EMBL/GenBank/DDBJ whole genome shotgun (WGS) entry which is preliminary data.</text>
</comment>
<dbReference type="InterPro" id="IPR036188">
    <property type="entry name" value="FAD/NAD-bd_sf"/>
</dbReference>
<dbReference type="EMBL" id="JBFXLU010000053">
    <property type="protein sequence ID" value="KAL2847825.1"/>
    <property type="molecule type" value="Genomic_DNA"/>
</dbReference>
<reference evidence="2 3" key="1">
    <citation type="submission" date="2024-07" db="EMBL/GenBank/DDBJ databases">
        <title>Section-level genome sequencing and comparative genomics of Aspergillus sections Usti and Cavernicolus.</title>
        <authorList>
            <consortium name="Lawrence Berkeley National Laboratory"/>
            <person name="Nybo J.L."/>
            <person name="Vesth T.C."/>
            <person name="Theobald S."/>
            <person name="Frisvad J.C."/>
            <person name="Larsen T.O."/>
            <person name="Kjaerboelling I."/>
            <person name="Rothschild-Mancinelli K."/>
            <person name="Lyhne E.K."/>
            <person name="Kogle M.E."/>
            <person name="Barry K."/>
            <person name="Clum A."/>
            <person name="Na H."/>
            <person name="Ledsgaard L."/>
            <person name="Lin J."/>
            <person name="Lipzen A."/>
            <person name="Kuo A."/>
            <person name="Riley R."/>
            <person name="Mondo S."/>
            <person name="Labutti K."/>
            <person name="Haridas S."/>
            <person name="Pangalinan J."/>
            <person name="Salamov A.A."/>
            <person name="Simmons B.A."/>
            <person name="Magnuson J.K."/>
            <person name="Chen J."/>
            <person name="Drula E."/>
            <person name="Henrissat B."/>
            <person name="Wiebenga A."/>
            <person name="Lubbers R.J."/>
            <person name="Gomes A.C."/>
            <person name="Makela M.R."/>
            <person name="Stajich J."/>
            <person name="Grigoriev I.V."/>
            <person name="Mortensen U.H."/>
            <person name="De Vries R.P."/>
            <person name="Baker S.E."/>
            <person name="Andersen M.R."/>
        </authorList>
    </citation>
    <scope>NUCLEOTIDE SEQUENCE [LARGE SCALE GENOMIC DNA]</scope>
    <source>
        <strain evidence="2 3">CBS 123904</strain>
    </source>
</reference>
<evidence type="ECO:0000313" key="3">
    <source>
        <dbReference type="Proteomes" id="UP001610446"/>
    </source>
</evidence>
<dbReference type="PANTHER" id="PTHR47469:SF2">
    <property type="entry name" value="OS06G0597600 PROTEIN"/>
    <property type="match status" value="1"/>
</dbReference>
<dbReference type="PANTHER" id="PTHR47469">
    <property type="entry name" value="MONOOXYGENASE-LIKE"/>
    <property type="match status" value="1"/>
</dbReference>
<gene>
    <name evidence="2" type="ORF">BJY01DRAFT_262824</name>
</gene>
<dbReference type="Proteomes" id="UP001610446">
    <property type="component" value="Unassembled WGS sequence"/>
</dbReference>